<reference evidence="1 2" key="1">
    <citation type="submission" date="2019-10" db="EMBL/GenBank/DDBJ databases">
        <title>Nocardia macrotermitis sp. nov. and Nocardia aurantia sp. nov., isolated from the gut of fungus growing-termite Macrotermes natalensis.</title>
        <authorList>
            <person name="Benndorf R."/>
            <person name="Schwitalla J."/>
            <person name="Martin K."/>
            <person name="De Beer W."/>
            <person name="Kaster A.-K."/>
            <person name="Vollmers J."/>
            <person name="Poulsen M."/>
            <person name="Beemelmanns C."/>
        </authorList>
    </citation>
    <scope>NUCLEOTIDE SEQUENCE [LARGE SCALE GENOMIC DNA]</scope>
    <source>
        <strain evidence="1 2">RB56</strain>
    </source>
</reference>
<proteinExistence type="predicted"/>
<evidence type="ECO:0000313" key="2">
    <source>
        <dbReference type="Proteomes" id="UP000431401"/>
    </source>
</evidence>
<dbReference type="OrthoDB" id="9781345at2"/>
<dbReference type="InterPro" id="IPR032675">
    <property type="entry name" value="LRR_dom_sf"/>
</dbReference>
<evidence type="ECO:0008006" key="3">
    <source>
        <dbReference type="Google" id="ProtNLM"/>
    </source>
</evidence>
<sequence>MTISEHMETFHGLPIFEFPEPGESPALPTADAAAWRISVFYDADETWAQAFGRFLAAVDSTAVRALVVGSWADEPGEGSEEVVAALVEAKDRFPALRALFLGDITYEESEISWINQSDVTPLLTAFPQLTEFGVRGGDGLVFPPITHTALRSLTVETGGLGGEVVRGIGASDLPALERLDLWLGVSWYGGTATVADLEPFLSGTRLPRLTTLGLHNSEIQDEIAIAIAAAPVVARLSTLDLSMGTLGDVGAEALLAGQPLTHLRTLDLHHHFMTQAMADRVVAALQPAGVTVDVSESETADAEDRYTAVAE</sequence>
<evidence type="ECO:0000313" key="1">
    <source>
        <dbReference type="EMBL" id="MQY30526.1"/>
    </source>
</evidence>
<dbReference type="RefSeq" id="WP_153347788.1">
    <property type="nucleotide sequence ID" value="NZ_WEGI01000014.1"/>
</dbReference>
<keyword evidence="2" id="KW-1185">Reference proteome</keyword>
<dbReference type="Proteomes" id="UP000431401">
    <property type="component" value="Unassembled WGS sequence"/>
</dbReference>
<protein>
    <recommendedName>
        <fullName evidence="3">Cytoplasmic protein</fullName>
    </recommendedName>
</protein>
<name>A0A7K0DXL4_9NOCA</name>
<comment type="caution">
    <text evidence="1">The sequence shown here is derived from an EMBL/GenBank/DDBJ whole genome shotgun (WGS) entry which is preliminary data.</text>
</comment>
<dbReference type="EMBL" id="WEGI01000014">
    <property type="protein sequence ID" value="MQY30526.1"/>
    <property type="molecule type" value="Genomic_DNA"/>
</dbReference>
<organism evidence="1 2">
    <name type="scientific">Nocardia aurantia</name>
    <dbReference type="NCBI Taxonomy" id="2585199"/>
    <lineage>
        <taxon>Bacteria</taxon>
        <taxon>Bacillati</taxon>
        <taxon>Actinomycetota</taxon>
        <taxon>Actinomycetes</taxon>
        <taxon>Mycobacteriales</taxon>
        <taxon>Nocardiaceae</taxon>
        <taxon>Nocardia</taxon>
    </lineage>
</organism>
<dbReference type="SUPFAM" id="SSF52047">
    <property type="entry name" value="RNI-like"/>
    <property type="match status" value="1"/>
</dbReference>
<accession>A0A7K0DXL4</accession>
<gene>
    <name evidence="1" type="ORF">NRB56_61280</name>
</gene>
<dbReference type="NCBIfam" id="NF038076">
    <property type="entry name" value="fam_STM4015"/>
    <property type="match status" value="1"/>
</dbReference>
<dbReference type="AlphaFoldDB" id="A0A7K0DXL4"/>
<dbReference type="Gene3D" id="3.80.10.10">
    <property type="entry name" value="Ribonuclease Inhibitor"/>
    <property type="match status" value="1"/>
</dbReference>
<dbReference type="InterPro" id="IPR047722">
    <property type="entry name" value="STM4015-like"/>
</dbReference>